<keyword evidence="3" id="KW-1185">Reference proteome</keyword>
<feature type="compositionally biased region" description="Acidic residues" evidence="1">
    <location>
        <begin position="167"/>
        <end position="180"/>
    </location>
</feature>
<feature type="region of interest" description="Disordered" evidence="1">
    <location>
        <begin position="146"/>
        <end position="181"/>
    </location>
</feature>
<dbReference type="VEuPathDB" id="FungiDB:MFRU_008g01680"/>
<dbReference type="AlphaFoldDB" id="A0A5M9JCM6"/>
<name>A0A5M9JCM6_MONFR</name>
<feature type="compositionally biased region" description="Acidic residues" evidence="1">
    <location>
        <begin position="148"/>
        <end position="159"/>
    </location>
</feature>
<protein>
    <submittedName>
        <fullName evidence="2">Uncharacterized protein</fullName>
    </submittedName>
</protein>
<dbReference type="Proteomes" id="UP000322873">
    <property type="component" value="Unassembled WGS sequence"/>
</dbReference>
<evidence type="ECO:0000256" key="1">
    <source>
        <dbReference type="SAM" id="MobiDB-lite"/>
    </source>
</evidence>
<evidence type="ECO:0000313" key="2">
    <source>
        <dbReference type="EMBL" id="KAA8564985.1"/>
    </source>
</evidence>
<dbReference type="EMBL" id="VICG01000014">
    <property type="protein sequence ID" value="KAA8564985.1"/>
    <property type="molecule type" value="Genomic_DNA"/>
</dbReference>
<proteinExistence type="predicted"/>
<sequence length="242" mass="26199">MGVLQVDITVTVLDARHAGARPPPAPHVRAVDLVSVPRGHRARVALPHRLPPHITPAPATRTPFLAPTTGTIFHITTPAGPPTPQPPTYQTHTLPLDHLPTFIPTLLFILKLCPIDAILHPALVERLGILGLQAQLKGLEMMTTTAADEGEGEGEGEGAPEEKAKEETEEAGTEEEEEEQVTCQSWIRSTLHVLDEEGYISFPETIGPKIVVDNVEAEAVAGAMWNKMRGTVGWERSAWIGE</sequence>
<evidence type="ECO:0000313" key="3">
    <source>
        <dbReference type="Proteomes" id="UP000322873"/>
    </source>
</evidence>
<gene>
    <name evidence="2" type="ORF">EYC84_010754</name>
</gene>
<reference evidence="2 3" key="1">
    <citation type="submission" date="2019-06" db="EMBL/GenBank/DDBJ databases">
        <title>Genome Sequence of the Brown Rot Fungal Pathogen Monilinia fructicola.</title>
        <authorList>
            <person name="De Miccolis Angelini R.M."/>
            <person name="Landi L."/>
            <person name="Abate D."/>
            <person name="Pollastro S."/>
            <person name="Romanazzi G."/>
            <person name="Faretra F."/>
        </authorList>
    </citation>
    <scope>NUCLEOTIDE SEQUENCE [LARGE SCALE GENOMIC DNA]</scope>
    <source>
        <strain evidence="2 3">Mfrc123</strain>
    </source>
</reference>
<organism evidence="2 3">
    <name type="scientific">Monilinia fructicola</name>
    <name type="common">Brown rot fungus</name>
    <name type="synonym">Ciboria fructicola</name>
    <dbReference type="NCBI Taxonomy" id="38448"/>
    <lineage>
        <taxon>Eukaryota</taxon>
        <taxon>Fungi</taxon>
        <taxon>Dikarya</taxon>
        <taxon>Ascomycota</taxon>
        <taxon>Pezizomycotina</taxon>
        <taxon>Leotiomycetes</taxon>
        <taxon>Helotiales</taxon>
        <taxon>Sclerotiniaceae</taxon>
        <taxon>Monilinia</taxon>
    </lineage>
</organism>
<comment type="caution">
    <text evidence="2">The sequence shown here is derived from an EMBL/GenBank/DDBJ whole genome shotgun (WGS) entry which is preliminary data.</text>
</comment>
<accession>A0A5M9JCM6</accession>